<evidence type="ECO:0000259" key="4">
    <source>
        <dbReference type="Pfam" id="PF14228"/>
    </source>
</evidence>
<feature type="domain" description="Cell morphogenesis protein N-terminal" evidence="2">
    <location>
        <begin position="344"/>
        <end position="912"/>
    </location>
</feature>
<evidence type="ECO:0000259" key="2">
    <source>
        <dbReference type="Pfam" id="PF14222"/>
    </source>
</evidence>
<name>A0A0P1BS60_9BASI</name>
<evidence type="ECO:0000313" key="6">
    <source>
        <dbReference type="Proteomes" id="UP000054845"/>
    </source>
</evidence>
<dbReference type="OrthoDB" id="6287725at2759"/>
<feature type="domain" description="Cell morphogenesis protein C-terminal" evidence="3">
    <location>
        <begin position="1957"/>
        <end position="2207"/>
    </location>
</feature>
<dbReference type="Pfam" id="PF14228">
    <property type="entry name" value="MOR2-PAG1_mid"/>
    <property type="match status" value="2"/>
</dbReference>
<feature type="domain" description="Cell morphogenesis central region" evidence="4">
    <location>
        <begin position="1426"/>
        <end position="1663"/>
    </location>
</feature>
<evidence type="ECO:0000259" key="3">
    <source>
        <dbReference type="Pfam" id="PF14225"/>
    </source>
</evidence>
<evidence type="ECO:0000313" key="5">
    <source>
        <dbReference type="EMBL" id="CEH19057.1"/>
    </source>
</evidence>
<dbReference type="EMBL" id="CCYA01000277">
    <property type="protein sequence ID" value="CEH19057.1"/>
    <property type="molecule type" value="Genomic_DNA"/>
</dbReference>
<keyword evidence="6" id="KW-1185">Reference proteome</keyword>
<dbReference type="InterPro" id="IPR025481">
    <property type="entry name" value="Cell_Morphogen_C"/>
</dbReference>
<organism evidence="5 6">
    <name type="scientific">Ceraceosorus bombacis</name>
    <dbReference type="NCBI Taxonomy" id="401625"/>
    <lineage>
        <taxon>Eukaryota</taxon>
        <taxon>Fungi</taxon>
        <taxon>Dikarya</taxon>
        <taxon>Basidiomycota</taxon>
        <taxon>Ustilaginomycotina</taxon>
        <taxon>Exobasidiomycetes</taxon>
        <taxon>Ceraceosorales</taxon>
        <taxon>Ceraceosoraceae</taxon>
        <taxon>Ceraceosorus</taxon>
    </lineage>
</organism>
<feature type="compositionally biased region" description="Low complexity" evidence="1">
    <location>
        <begin position="31"/>
        <end position="48"/>
    </location>
</feature>
<feature type="domain" description="Cell morphogenesis central region" evidence="4">
    <location>
        <begin position="1740"/>
        <end position="1926"/>
    </location>
</feature>
<dbReference type="SUPFAM" id="SSF48371">
    <property type="entry name" value="ARM repeat"/>
    <property type="match status" value="1"/>
</dbReference>
<dbReference type="InterPro" id="IPR025614">
    <property type="entry name" value="Cell_morpho_N"/>
</dbReference>
<dbReference type="InterPro" id="IPR029473">
    <property type="entry name" value="MOR2-PAG1_mid"/>
</dbReference>
<dbReference type="GO" id="GO:0030427">
    <property type="term" value="C:site of polarized growth"/>
    <property type="evidence" value="ECO:0007669"/>
    <property type="project" value="TreeGrafter"/>
</dbReference>
<sequence length="2389" mass="260096">MAAAVAARATTALEQRDPRSFASLKAAFKGQASSSSAATTPAVQSSSSRRPAHHGRNDSQLSINSKAASSHHGAPSIGAAFSSSSVVPGNAPSRGHAPHGSIYSEHSAAASSSGASSVFHNGASGVAGHGAGAGGPSSHFTHMLGGPSASDMPPLPPFPEEFSAQMPAYFPGSMPGAAAATLDAVSSSGRPSIEASSQRRPSVPMGLGTLPQGIGSNDPKTPAEYALNVLMSRWVQFAGSKVEACMHSGDREIDLNAEYAEGADKVFDALLSSIAHVARKSTSAVVHSLKRWRDLQLEISVDAEAVRQSLAHLGHSATSIAAATTGFAGGQLGVKDAAALLSRRKALASAYLLCRALGKVAEESGIGTLSESAAHAIEADIFGIMLACSRERTAKSDLQAAAFESAAALLGQLSSKRFVAIGDRFVALLEQCAKSPSRESDSIASVAVQGAAYLKITVYPMELFEEGADFVETLSRYFAASHGQVLKSTYASALTHILLPVAQLASAELNHPTWLRALEAVSPRALAMCGKPRYWQVAYPLYVACLCASPEERLLQAASGGWNWISCIEAGMAKLKDRGTRNVVLNAAVRLLWAYIFRCRESSNTTTKRLEHFFRLWFPTQRPVVLPSDASLIPHIVMTHLVLYRHFDFGRDLVLDFLRASALSGNTLSLQPELLWKQRMTIAVRAITLTLDAYVQEKSPPFPSHPDFATFAGLTLEQRSGLGDELAPEFKWPRPEIGEAQSTFNDLIGKVALICDHQVGSASIFEDGLAIIRSGAPRPQIDDERLVWLLHSTLRTTVAFPRDHEPYCELLRACFDSWPRCLSASIPFGSVLSALFRGYFSADPRLSASAAESLRRIAQQRKGGAAAIVSGFMRYLFKMDVAFWETHPHQSLLLAKVEHAVKLWTDFLNTWLNELRKSQDKHGMERTSAWAIIDEVEAHGFFLLCSAWRALRRHAISVLRLVAVLDETFLNPARRKALATARAMGEEEDASRVIHLLDKPCAEYCNEEDASLSESQVARIKKWRRPSSAEALSELAESDGSIEHSLWQHVLPHFLRMCLEHFPTTVAVFRSYVTRRVLAMESAVANVAGMHTAGTTRTVTGSGAALPTSVAEQQLMAAHWKLYVLCLCTTTTSSEREHARHASAGGGGGGGDANERGIAAKDLFHKLVPFLGTDQAQYRDAVVNALGNINGNLYRALLETTQTVSAQLNDDFRQRSAPKSGQRKSRHSERLRTAVAHVMQLTSTHMGQQDAVRDVAIATFILNWIKDTFAFLTDREVRQDWEFHRLRRYFCGVVEEFTNALAKLHQTESHLNFDMRLRMFRLLREYHSFSQAAKDGPAKLANLLASVGEQYRDDKHREGVLTALRNETQQLSYHAGSAMASLCQGAISLVGSAAPAPMAGSSLDADSLLSWLEHLFSSHHAQYHAVARRALHALLIYNATHPELVGKAINLCFAEAEDVAAPRSFFAVLGKVLVEHDTFDVPIHQSLCLGLIKLGHPDHEIRRRAFVLLESLGRKCRSDLGLQDLEAGVASPLPATYLRAQREVSAHLAFSLPLLKIAMLSEYTLRLPTIDIGRRATTLGLIPEWLDGLVLSESLPFSVADHYRAGAEVPGTTFLILTNLTFLTIKYGDEHNFEIQDMWTSLAEGPEPGINATFIVRFLIEQALHFRSSIFVVQAKRAISCLSRTIISPVLFAELCARIEPSSAIPVPRDGASPVLDATHAHLHCANLAPLLLDPSRRQTFSPGQLALLLVGELTYERSGHLEQWLPLLLHAIFMQIDSVSSFMQEQMMSMLEQVMRTVTSAPLVQTSTGFSLTSRTAKQQVESMFAKGSPSLFWSHDDLNVDLDQTRTPRMMRATLNELLAALDDLYPGLRAEWGRVSLQWATSSPVRHMACRSFQTFRILLPTTTPTMLADMLNRLGNTISDPSVDIQTFALEVLYTLTAVVRSAPVGETEILIQTFWCCLACLSTANEREFAEALALLDALLDKIDIGSLETIDLLRARCPEGWEGDAGSIQTLVLRGLRSSGTSTAAFNILARLAKVKNGMLVDSSNDRLAFTFVAALPWFLQSSDAPHTQDSNVLQLADDIAILAAAACKMDLQRVATSIVKARFRTKDDLVRQAVGCIKDHYLPNLGPDLVVLLLGISLNQHEWLRKQTLQVLKVFFQVIDTRSGAFADLGSELLMPLLRLLSTPLSAEALDVLDEPIVINGGPAANQILRMSLQWGKPSRRREQSSDAAIFGAPDDSGWAVAHPQEMTTRSRINVQAVFKTCELSLETAPVGEVMFVDEGPSDDPQIGSLASTNGTDSIANMDDLGGALNQLHDLSNFFADHGDGPSAYIASDKAGTMTIREARAAGMLPSLDPQRSGSLSDSDASSPADTTPTEPQCFAKR</sequence>
<protein>
    <submittedName>
        <fullName evidence="5">Fry-like conserved proteins</fullName>
    </submittedName>
</protein>
<reference evidence="6" key="1">
    <citation type="submission" date="2014-09" db="EMBL/GenBank/DDBJ databases">
        <authorList>
            <person name="Sharma Rahul"/>
            <person name="Thines Marco"/>
        </authorList>
    </citation>
    <scope>NUCLEOTIDE SEQUENCE [LARGE SCALE GENOMIC DNA]</scope>
</reference>
<feature type="region of interest" description="Disordered" evidence="1">
    <location>
        <begin position="1209"/>
        <end position="1229"/>
    </location>
</feature>
<dbReference type="InterPro" id="IPR016024">
    <property type="entry name" value="ARM-type_fold"/>
</dbReference>
<feature type="compositionally biased region" description="Polar residues" evidence="1">
    <location>
        <begin position="184"/>
        <end position="200"/>
    </location>
</feature>
<feature type="region of interest" description="Disordered" evidence="1">
    <location>
        <begin position="129"/>
        <end position="160"/>
    </location>
</feature>
<feature type="compositionally biased region" description="Low complexity" evidence="1">
    <location>
        <begin position="2368"/>
        <end position="2381"/>
    </location>
</feature>
<feature type="region of interest" description="Disordered" evidence="1">
    <location>
        <begin position="2353"/>
        <end position="2389"/>
    </location>
</feature>
<dbReference type="InterPro" id="IPR039867">
    <property type="entry name" value="Furry/Tao3/Mor2"/>
</dbReference>
<dbReference type="Pfam" id="PF14225">
    <property type="entry name" value="MOR2-PAG1_C"/>
    <property type="match status" value="1"/>
</dbReference>
<dbReference type="STRING" id="401625.A0A0P1BS60"/>
<dbReference type="Pfam" id="PF14222">
    <property type="entry name" value="MOR2-PAG1_N"/>
    <property type="match status" value="1"/>
</dbReference>
<feature type="compositionally biased region" description="Polar residues" evidence="1">
    <location>
        <begin position="58"/>
        <end position="68"/>
    </location>
</feature>
<feature type="region of interest" description="Disordered" evidence="1">
    <location>
        <begin position="25"/>
        <end position="108"/>
    </location>
</feature>
<dbReference type="PANTHER" id="PTHR12295:SF30">
    <property type="entry name" value="PROTEIN FURRY"/>
    <property type="match status" value="1"/>
</dbReference>
<feature type="region of interest" description="Disordered" evidence="1">
    <location>
        <begin position="181"/>
        <end position="219"/>
    </location>
</feature>
<evidence type="ECO:0000256" key="1">
    <source>
        <dbReference type="SAM" id="MobiDB-lite"/>
    </source>
</evidence>
<accession>A0A0P1BS60</accession>
<proteinExistence type="predicted"/>
<dbReference type="PANTHER" id="PTHR12295">
    <property type="entry name" value="FURRY-RELATED"/>
    <property type="match status" value="1"/>
</dbReference>
<dbReference type="GO" id="GO:0005938">
    <property type="term" value="C:cell cortex"/>
    <property type="evidence" value="ECO:0007669"/>
    <property type="project" value="TreeGrafter"/>
</dbReference>
<dbReference type="GO" id="GO:0000902">
    <property type="term" value="P:cell morphogenesis"/>
    <property type="evidence" value="ECO:0007669"/>
    <property type="project" value="InterPro"/>
</dbReference>
<dbReference type="Proteomes" id="UP000054845">
    <property type="component" value="Unassembled WGS sequence"/>
</dbReference>